<feature type="transmembrane region" description="Helical" evidence="7">
    <location>
        <begin position="578"/>
        <end position="598"/>
    </location>
</feature>
<keyword evidence="2" id="KW-0813">Transport</keyword>
<dbReference type="Proteomes" id="UP001222932">
    <property type="component" value="Unassembled WGS sequence"/>
</dbReference>
<keyword evidence="9" id="KW-1185">Reference proteome</keyword>
<reference evidence="8" key="2">
    <citation type="submission" date="2023-06" db="EMBL/GenBank/DDBJ databases">
        <authorList>
            <person name="Kobayashi Y."/>
            <person name="Kayamori A."/>
            <person name="Aoki K."/>
            <person name="Shiwa Y."/>
            <person name="Fujita N."/>
            <person name="Sugita T."/>
            <person name="Iwasaki W."/>
            <person name="Tanaka N."/>
            <person name="Takashima M."/>
        </authorList>
    </citation>
    <scope>NUCLEOTIDE SEQUENCE</scope>
    <source>
        <strain evidence="8">HIS016</strain>
    </source>
</reference>
<evidence type="ECO:0000256" key="2">
    <source>
        <dbReference type="ARBA" id="ARBA00022448"/>
    </source>
</evidence>
<dbReference type="AlphaFoldDB" id="A0AAD3TQB5"/>
<dbReference type="GO" id="GO:0008506">
    <property type="term" value="F:sucrose:proton symporter activity"/>
    <property type="evidence" value="ECO:0007669"/>
    <property type="project" value="TreeGrafter"/>
</dbReference>
<dbReference type="EMBL" id="BTCM01000001">
    <property type="protein sequence ID" value="GMK54571.1"/>
    <property type="molecule type" value="Genomic_DNA"/>
</dbReference>
<keyword evidence="4 7" id="KW-1133">Transmembrane helix</keyword>
<evidence type="ECO:0000256" key="6">
    <source>
        <dbReference type="SAM" id="MobiDB-lite"/>
    </source>
</evidence>
<evidence type="ECO:0000313" key="9">
    <source>
        <dbReference type="Proteomes" id="UP001222932"/>
    </source>
</evidence>
<keyword evidence="3 7" id="KW-0812">Transmembrane</keyword>
<accession>A0AAD3TQB5</accession>
<feature type="transmembrane region" description="Helical" evidence="7">
    <location>
        <begin position="486"/>
        <end position="507"/>
    </location>
</feature>
<feature type="transmembrane region" description="Helical" evidence="7">
    <location>
        <begin position="94"/>
        <end position="110"/>
    </location>
</feature>
<evidence type="ECO:0000256" key="7">
    <source>
        <dbReference type="SAM" id="Phobius"/>
    </source>
</evidence>
<feature type="transmembrane region" description="Helical" evidence="7">
    <location>
        <begin position="206"/>
        <end position="226"/>
    </location>
</feature>
<keyword evidence="5 7" id="KW-0472">Membrane</keyword>
<dbReference type="SUPFAM" id="SSF103473">
    <property type="entry name" value="MFS general substrate transporter"/>
    <property type="match status" value="1"/>
</dbReference>
<feature type="transmembrane region" description="Helical" evidence="7">
    <location>
        <begin position="457"/>
        <end position="480"/>
    </location>
</feature>
<comment type="subcellular location">
    <subcellularLocation>
        <location evidence="1">Membrane</location>
        <topology evidence="1">Multi-pass membrane protein</topology>
    </subcellularLocation>
</comment>
<dbReference type="PANTHER" id="PTHR19432">
    <property type="entry name" value="SUGAR TRANSPORTER"/>
    <property type="match status" value="1"/>
</dbReference>
<protein>
    <recommendedName>
        <fullName evidence="10">MFS general substrate transporter</fullName>
    </recommendedName>
</protein>
<organism evidence="8 9">
    <name type="scientific">Cutaneotrichosporon spelunceum</name>
    <dbReference type="NCBI Taxonomy" id="1672016"/>
    <lineage>
        <taxon>Eukaryota</taxon>
        <taxon>Fungi</taxon>
        <taxon>Dikarya</taxon>
        <taxon>Basidiomycota</taxon>
        <taxon>Agaricomycotina</taxon>
        <taxon>Tremellomycetes</taxon>
        <taxon>Trichosporonales</taxon>
        <taxon>Trichosporonaceae</taxon>
        <taxon>Cutaneotrichosporon</taxon>
    </lineage>
</organism>
<dbReference type="InterPro" id="IPR036259">
    <property type="entry name" value="MFS_trans_sf"/>
</dbReference>
<evidence type="ECO:0008006" key="10">
    <source>
        <dbReference type="Google" id="ProtNLM"/>
    </source>
</evidence>
<evidence type="ECO:0000256" key="4">
    <source>
        <dbReference type="ARBA" id="ARBA00022989"/>
    </source>
</evidence>
<comment type="caution">
    <text evidence="8">The sequence shown here is derived from an EMBL/GenBank/DDBJ whole genome shotgun (WGS) entry which is preliminary data.</text>
</comment>
<feature type="transmembrane region" description="Helical" evidence="7">
    <location>
        <begin position="289"/>
        <end position="309"/>
    </location>
</feature>
<proteinExistence type="predicted"/>
<dbReference type="GO" id="GO:0005886">
    <property type="term" value="C:plasma membrane"/>
    <property type="evidence" value="ECO:0007669"/>
    <property type="project" value="TreeGrafter"/>
</dbReference>
<evidence type="ECO:0000256" key="5">
    <source>
        <dbReference type="ARBA" id="ARBA00023136"/>
    </source>
</evidence>
<evidence type="ECO:0000313" key="8">
    <source>
        <dbReference type="EMBL" id="GMK54571.1"/>
    </source>
</evidence>
<feature type="transmembrane region" description="Helical" evidence="7">
    <location>
        <begin position="162"/>
        <end position="180"/>
    </location>
</feature>
<feature type="transmembrane region" description="Helical" evidence="7">
    <location>
        <begin position="130"/>
        <end position="150"/>
    </location>
</feature>
<sequence length="662" mass="73248">MTSPRSSPSEQPRTLRAPQHDDANGSNGTKGVNGSPSGYTSLRDLAPPQSPTSPRPAERDWSFARGVEEDMECEQSRIDVPDPKAKRRLSLRRLIALTISMGGSQIAWTVELGYGTPYLLDLGLSEDLTSLVWLAGPISGLVVQPLIGAISDTSTSRYRRRFWIVASTILLALSTLGLAYTEPVARTIVDIFGGGQGDWDPQHGRLVKLTAITIAVFCFYSLDFALNGLQASLRNLVFDVTPEEQINTANALHGRFLHLGSIVGFALGYIRLDSIPIIRLIGGEQFRKLCIVAMTLLVITVWITCFSVQEDPRPCVVSNSDRGKLRDLVHTIDQAIRNLPGPVRRICAVQFAAFGGWFPFLFYSTTYMQTVMSHEQGRNADRGEATRVGSFAMLLYAFVAFGAGTILPWGSQRDERLLPNDYDDDEAESARLRETVGAWRRDADRRGRPLKLPRMPFLLRDVWTCALVFFFLLMMSTFVITTVWQATVMIALVGICWAVAMWVPFAIMMEFLRELDADNDKDRRTAPPSPEVIADETRPLVDHTLQNAYAAVDLEAAGIEYAPQGPVAGGTIMGIHNLAIVFPQFVIAVVASIIFKVVDGDLPPDHLESEFHERTGVSWVLRFGGLAALAGAALCRRVPPTRAENIMRRRLAEMREEVQLGE</sequence>
<dbReference type="PANTHER" id="PTHR19432:SF35">
    <property type="entry name" value="SOLUTE CARRIER FAMILY 45 MEMBER 3 ISOFORM X1"/>
    <property type="match status" value="1"/>
</dbReference>
<feature type="region of interest" description="Disordered" evidence="6">
    <location>
        <begin position="1"/>
        <end position="59"/>
    </location>
</feature>
<gene>
    <name evidence="8" type="ORF">CspeluHIS016_0111570</name>
</gene>
<feature type="compositionally biased region" description="Polar residues" evidence="6">
    <location>
        <begin position="24"/>
        <end position="40"/>
    </location>
</feature>
<feature type="transmembrane region" description="Helical" evidence="7">
    <location>
        <begin position="388"/>
        <end position="409"/>
    </location>
</feature>
<feature type="compositionally biased region" description="Polar residues" evidence="6">
    <location>
        <begin position="1"/>
        <end position="12"/>
    </location>
</feature>
<evidence type="ECO:0000256" key="3">
    <source>
        <dbReference type="ARBA" id="ARBA00022692"/>
    </source>
</evidence>
<evidence type="ECO:0000256" key="1">
    <source>
        <dbReference type="ARBA" id="ARBA00004141"/>
    </source>
</evidence>
<reference evidence="8" key="1">
    <citation type="journal article" date="2023" name="BMC Genomics">
        <title>Chromosome-level genome assemblies of Cutaneotrichosporon spp. (Trichosporonales, Basidiomycota) reveal imbalanced evolution between nucleotide sequences and chromosome synteny.</title>
        <authorList>
            <person name="Kobayashi Y."/>
            <person name="Kayamori A."/>
            <person name="Aoki K."/>
            <person name="Shiwa Y."/>
            <person name="Matsutani M."/>
            <person name="Fujita N."/>
            <person name="Sugita T."/>
            <person name="Iwasaki W."/>
            <person name="Tanaka N."/>
            <person name="Takashima M."/>
        </authorList>
    </citation>
    <scope>NUCLEOTIDE SEQUENCE</scope>
    <source>
        <strain evidence="8">HIS016</strain>
    </source>
</reference>
<name>A0AAD3TQB5_9TREE</name>
<dbReference type="Gene3D" id="1.20.1250.20">
    <property type="entry name" value="MFS general substrate transporter like domains"/>
    <property type="match status" value="1"/>
</dbReference>